<evidence type="ECO:0000313" key="2">
    <source>
        <dbReference type="EMBL" id="AUM74467.1"/>
    </source>
</evidence>
<feature type="transmembrane region" description="Helical" evidence="1">
    <location>
        <begin position="27"/>
        <end position="44"/>
    </location>
</feature>
<dbReference type="OrthoDB" id="9808190at2"/>
<dbReference type="KEGG" id="paru:CYR75_09425"/>
<reference evidence="3" key="1">
    <citation type="submission" date="2017-12" db="EMBL/GenBank/DDBJ databases">
        <title>Genomic analysis of Paracoccus sp. CBA4604.</title>
        <authorList>
            <person name="Roh S.W."/>
            <person name="Kim J.Y."/>
            <person name="Kim J.S."/>
        </authorList>
    </citation>
    <scope>NUCLEOTIDE SEQUENCE [LARGE SCALE GENOMIC DNA]</scope>
    <source>
        <strain evidence="3">CBA4604</strain>
    </source>
</reference>
<name>A0A2K9MFP8_9RHOB</name>
<keyword evidence="1" id="KW-1133">Transmembrane helix</keyword>
<gene>
    <name evidence="2" type="ORF">CYR75_09425</name>
</gene>
<evidence type="ECO:0000256" key="1">
    <source>
        <dbReference type="SAM" id="Phobius"/>
    </source>
</evidence>
<keyword evidence="1" id="KW-0472">Membrane</keyword>
<dbReference type="Pfam" id="PF10003">
    <property type="entry name" value="DUF2244"/>
    <property type="match status" value="1"/>
</dbReference>
<dbReference type="Proteomes" id="UP000234882">
    <property type="component" value="Chromosome"/>
</dbReference>
<dbReference type="InterPro" id="IPR019253">
    <property type="entry name" value="DUF2244_TM"/>
</dbReference>
<dbReference type="RefSeq" id="WP_101499813.1">
    <property type="nucleotide sequence ID" value="NZ_CP025583.1"/>
</dbReference>
<keyword evidence="3" id="KW-1185">Reference proteome</keyword>
<accession>A0A2K9MFP8</accession>
<protein>
    <submittedName>
        <fullName evidence="2">DUF2244 domain-containing protein</fullName>
    </submittedName>
</protein>
<evidence type="ECO:0000313" key="3">
    <source>
        <dbReference type="Proteomes" id="UP000234882"/>
    </source>
</evidence>
<sequence>MPYQWLDQDGTRLLHARPHRSLPRTGFVWFIGITAGLLSLPLIALLGSVLMWALLPFMLAAIAAVWWAIERSYRSGTSFEVLRLTRDRIGLTRHDPGQPDRHWQANPYWIRAEIRPGPVERYLVLTGDHKTGREIELGAFLTPEERSALQTELNRELARLRD</sequence>
<keyword evidence="1" id="KW-0812">Transmembrane</keyword>
<dbReference type="EMBL" id="CP025583">
    <property type="protein sequence ID" value="AUM74467.1"/>
    <property type="molecule type" value="Genomic_DNA"/>
</dbReference>
<proteinExistence type="predicted"/>
<organism evidence="2 3">
    <name type="scientific">Paracoccus jeotgali</name>
    <dbReference type="NCBI Taxonomy" id="2065379"/>
    <lineage>
        <taxon>Bacteria</taxon>
        <taxon>Pseudomonadati</taxon>
        <taxon>Pseudomonadota</taxon>
        <taxon>Alphaproteobacteria</taxon>
        <taxon>Rhodobacterales</taxon>
        <taxon>Paracoccaceae</taxon>
        <taxon>Paracoccus</taxon>
    </lineage>
</organism>
<dbReference type="AlphaFoldDB" id="A0A2K9MFP8"/>
<feature type="transmembrane region" description="Helical" evidence="1">
    <location>
        <begin position="50"/>
        <end position="69"/>
    </location>
</feature>